<feature type="domain" description="Serine hydrolase" evidence="1">
    <location>
        <begin position="134"/>
        <end position="240"/>
    </location>
</feature>
<proteinExistence type="predicted"/>
<dbReference type="Proteomes" id="UP000219215">
    <property type="component" value="Chromosome DPRO"/>
</dbReference>
<dbReference type="PROSITE" id="PS51257">
    <property type="entry name" value="PROKAR_LIPOPROTEIN"/>
    <property type="match status" value="1"/>
</dbReference>
<dbReference type="EMBL" id="LT907975">
    <property type="protein sequence ID" value="SOB60000.1"/>
    <property type="molecule type" value="Genomic_DNA"/>
</dbReference>
<gene>
    <name evidence="2" type="ORF">DPRO_3090</name>
</gene>
<dbReference type="KEGG" id="pprf:DPRO_3090"/>
<keyword evidence="3" id="KW-1185">Reference proteome</keyword>
<evidence type="ECO:0000313" key="3">
    <source>
        <dbReference type="Proteomes" id="UP000219215"/>
    </source>
</evidence>
<dbReference type="RefSeq" id="WP_157917504.1">
    <property type="nucleotide sequence ID" value="NZ_LT907975.1"/>
</dbReference>
<dbReference type="OrthoDB" id="5451115at2"/>
<name>A0A2C8FCV5_9BACT</name>
<dbReference type="Pfam" id="PF03959">
    <property type="entry name" value="FSH1"/>
    <property type="match status" value="1"/>
</dbReference>
<evidence type="ECO:0000259" key="1">
    <source>
        <dbReference type="Pfam" id="PF03959"/>
    </source>
</evidence>
<dbReference type="InterPro" id="IPR029058">
    <property type="entry name" value="AB_hydrolase_fold"/>
</dbReference>
<dbReference type="InterPro" id="IPR005645">
    <property type="entry name" value="FSH-like_dom"/>
</dbReference>
<reference evidence="3" key="1">
    <citation type="submission" date="2017-09" db="EMBL/GenBank/DDBJ databases">
        <authorList>
            <person name="Regsiter A."/>
            <person name="William W."/>
        </authorList>
    </citation>
    <scope>NUCLEOTIDE SEQUENCE [LARGE SCALE GENOMIC DNA]</scope>
    <source>
        <strain evidence="3">500-1</strain>
    </source>
</reference>
<sequence>MKNNLVALIIWGILLFAVTALSGCRGYNAITAMDAHAKWTRLNASAPLPAVGWARGQSDIIHIYIEGDGVAYSTPTSPSPDPTPITPTALLLAQQDTTPAVAYLGRPCQYVEGSACTNEYWTTGRFSLPVLNTMNSLTDAAKKAANARNVVLIGFSGGGAVAALLASQRTDVVGLITVCGNLDHEKWTRMHNLTPLHDSLNPADYTQKLSSIPQVHFLGGNDTIIPQQVVDSYVERLSPKTIVQVRTLPELTHSGKGWVAAWPTLLKAATSTF</sequence>
<evidence type="ECO:0000313" key="2">
    <source>
        <dbReference type="EMBL" id="SOB60000.1"/>
    </source>
</evidence>
<dbReference type="Gene3D" id="3.40.50.1820">
    <property type="entry name" value="alpha/beta hydrolase"/>
    <property type="match status" value="1"/>
</dbReference>
<dbReference type="SUPFAM" id="SSF53474">
    <property type="entry name" value="alpha/beta-Hydrolases"/>
    <property type="match status" value="1"/>
</dbReference>
<accession>A0A2C8FCV5</accession>
<organism evidence="2 3">
    <name type="scientific">Pseudodesulfovibrio profundus</name>
    <dbReference type="NCBI Taxonomy" id="57320"/>
    <lineage>
        <taxon>Bacteria</taxon>
        <taxon>Pseudomonadati</taxon>
        <taxon>Thermodesulfobacteriota</taxon>
        <taxon>Desulfovibrionia</taxon>
        <taxon>Desulfovibrionales</taxon>
        <taxon>Desulfovibrionaceae</taxon>
    </lineage>
</organism>
<protein>
    <recommendedName>
        <fullName evidence="1">Serine hydrolase domain-containing protein</fullName>
    </recommendedName>
</protein>
<dbReference type="AlphaFoldDB" id="A0A2C8FCV5"/>